<evidence type="ECO:0000313" key="2">
    <source>
        <dbReference type="Proteomes" id="UP000073492"/>
    </source>
</evidence>
<sequence length="232" mass="26449">MQKSLSRVWRLQLHQRLNHPSLILDQHNTTRTIKLAKCNPNLGQRGPTWLATALGVAELLEMDISRPPYQRPYEAQTRLQTMERSHRHLEASSADLLSRVGMAVGNYEKFATLAGVKTTSAGESWIPEKSRLVVVHQHPSPKLLAAFTENRGEEFGVYYSFCDQIHPNLTRAGVGVRRYARHAATVQECVYSRSECSCRVGSVSQKRMASHLGKFRKLVLEMWAKWRRKSPE</sequence>
<comment type="caution">
    <text evidence="1">The sequence shown here is derived from an EMBL/GenBank/DDBJ whole genome shotgun (WGS) entry which is preliminary data.</text>
</comment>
<dbReference type="EMBL" id="LFZO01000005">
    <property type="protein sequence ID" value="KXT18574.1"/>
    <property type="molecule type" value="Genomic_DNA"/>
</dbReference>
<keyword evidence="2" id="KW-1185">Reference proteome</keyword>
<proteinExistence type="predicted"/>
<accession>A0A139IV19</accession>
<dbReference type="EMBL" id="LFZO01000005">
    <property type="protein sequence ID" value="KXT18575.1"/>
    <property type="molecule type" value="Genomic_DNA"/>
</dbReference>
<name>A0A139IV19_9PEZI</name>
<protein>
    <submittedName>
        <fullName evidence="1">Uncharacterized protein</fullName>
    </submittedName>
</protein>
<reference evidence="1 2" key="1">
    <citation type="submission" date="2015-07" db="EMBL/GenBank/DDBJ databases">
        <title>Comparative genomics of the Sigatoka disease complex on banana suggests a link between parallel evolutionary changes in Pseudocercospora fijiensis and Pseudocercospora eumusae and increased virulence on the banana host.</title>
        <authorList>
            <person name="Chang T.-C."/>
            <person name="Salvucci A."/>
            <person name="Crous P.W."/>
            <person name="Stergiopoulos I."/>
        </authorList>
    </citation>
    <scope>NUCLEOTIDE SEQUENCE [LARGE SCALE GENOMIC DNA]</scope>
    <source>
        <strain evidence="1 2">CBS 116634</strain>
    </source>
</reference>
<dbReference type="AlphaFoldDB" id="A0A139IV19"/>
<gene>
    <name evidence="1" type="ORF">AC579_9793</name>
</gene>
<evidence type="ECO:0000313" key="1">
    <source>
        <dbReference type="EMBL" id="KXT18575.1"/>
    </source>
</evidence>
<dbReference type="Proteomes" id="UP000073492">
    <property type="component" value="Unassembled WGS sequence"/>
</dbReference>
<organism evidence="1 2">
    <name type="scientific">Pseudocercospora musae</name>
    <dbReference type="NCBI Taxonomy" id="113226"/>
    <lineage>
        <taxon>Eukaryota</taxon>
        <taxon>Fungi</taxon>
        <taxon>Dikarya</taxon>
        <taxon>Ascomycota</taxon>
        <taxon>Pezizomycotina</taxon>
        <taxon>Dothideomycetes</taxon>
        <taxon>Dothideomycetidae</taxon>
        <taxon>Mycosphaerellales</taxon>
        <taxon>Mycosphaerellaceae</taxon>
        <taxon>Pseudocercospora</taxon>
    </lineage>
</organism>